<dbReference type="PRINTS" id="PR00419">
    <property type="entry name" value="ADXRDTASE"/>
</dbReference>
<proteinExistence type="predicted"/>
<protein>
    <submittedName>
        <fullName evidence="1">Flavin-containing monooxygenase</fullName>
        <ecNumber evidence="1">1.14.13.-</ecNumber>
    </submittedName>
</protein>
<dbReference type="SUPFAM" id="SSF51905">
    <property type="entry name" value="FAD/NAD(P)-binding domain"/>
    <property type="match status" value="1"/>
</dbReference>
<comment type="caution">
    <text evidence="1">The sequence shown here is derived from an EMBL/GenBank/DDBJ whole genome shotgun (WGS) entry which is preliminary data.</text>
</comment>
<dbReference type="Pfam" id="PF13738">
    <property type="entry name" value="Pyr_redox_3"/>
    <property type="match status" value="1"/>
</dbReference>
<accession>A0ABW2TSC0</accession>
<evidence type="ECO:0000313" key="2">
    <source>
        <dbReference type="Proteomes" id="UP001596512"/>
    </source>
</evidence>
<reference evidence="2" key="1">
    <citation type="journal article" date="2019" name="Int. J. Syst. Evol. Microbiol.">
        <title>The Global Catalogue of Microorganisms (GCM) 10K type strain sequencing project: providing services to taxonomists for standard genome sequencing and annotation.</title>
        <authorList>
            <consortium name="The Broad Institute Genomics Platform"/>
            <consortium name="The Broad Institute Genome Sequencing Center for Infectious Disease"/>
            <person name="Wu L."/>
            <person name="Ma J."/>
        </authorList>
    </citation>
    <scope>NUCLEOTIDE SEQUENCE [LARGE SCALE GENOMIC DNA]</scope>
    <source>
        <strain evidence="2">JCM 17695</strain>
    </source>
</reference>
<name>A0ABW2TSC0_9PSEU</name>
<dbReference type="Proteomes" id="UP001596512">
    <property type="component" value="Unassembled WGS sequence"/>
</dbReference>
<dbReference type="InterPro" id="IPR036188">
    <property type="entry name" value="FAD/NAD-bd_sf"/>
</dbReference>
<dbReference type="InterPro" id="IPR051209">
    <property type="entry name" value="FAD-bind_Monooxygenase_sf"/>
</dbReference>
<keyword evidence="2" id="KW-1185">Reference proteome</keyword>
<gene>
    <name evidence="1" type="ORF">ACFQV2_21645</name>
</gene>
<dbReference type="EC" id="1.14.13.-" evidence="1"/>
<dbReference type="PANTHER" id="PTHR42877">
    <property type="entry name" value="L-ORNITHINE N(5)-MONOOXYGENASE-RELATED"/>
    <property type="match status" value="1"/>
</dbReference>
<evidence type="ECO:0000313" key="1">
    <source>
        <dbReference type="EMBL" id="MFC7615711.1"/>
    </source>
</evidence>
<dbReference type="GO" id="GO:0004497">
    <property type="term" value="F:monooxygenase activity"/>
    <property type="evidence" value="ECO:0007669"/>
    <property type="project" value="UniProtKB-KW"/>
</dbReference>
<dbReference type="EMBL" id="JBHTEY010000004">
    <property type="protein sequence ID" value="MFC7615711.1"/>
    <property type="molecule type" value="Genomic_DNA"/>
</dbReference>
<organism evidence="1 2">
    <name type="scientific">Actinokineospora soli</name>
    <dbReference type="NCBI Taxonomy" id="1048753"/>
    <lineage>
        <taxon>Bacteria</taxon>
        <taxon>Bacillati</taxon>
        <taxon>Actinomycetota</taxon>
        <taxon>Actinomycetes</taxon>
        <taxon>Pseudonocardiales</taxon>
        <taxon>Pseudonocardiaceae</taxon>
        <taxon>Actinokineospora</taxon>
    </lineage>
</organism>
<keyword evidence="1" id="KW-0503">Monooxygenase</keyword>
<keyword evidence="1" id="KW-0560">Oxidoreductase</keyword>
<dbReference type="Gene3D" id="3.50.50.60">
    <property type="entry name" value="FAD/NAD(P)-binding domain"/>
    <property type="match status" value="1"/>
</dbReference>
<sequence length="260" mass="27523">MEHTRVAVVGAGFGGIGMALALRRAGIDDVVVLERADGIGGVWRDNTYPGAACDVPSPLYSYSFAPNRTWPRRYAEQPDILAYLRRVAEPVRDRVRLNAPVTRAEFTGGRWHIDAGGTRLVADALVSAVGQLSEPVVPDLPGADRFAGPAFHSARWRHDVDLRGKRVAVVGTGASAAQFVPRVQPVAGALAVFQRTAPHVLPKPDGELRRAGARRVERLATCLVGELLSAALDSRHVGAVEALASSTCAPGSATRACAPS</sequence>
<dbReference type="PANTHER" id="PTHR42877:SF4">
    <property type="entry name" value="FAD_NAD(P)-BINDING DOMAIN-CONTAINING PROTEIN-RELATED"/>
    <property type="match status" value="1"/>
</dbReference>